<dbReference type="EMBL" id="CP015453">
    <property type="protein sequence ID" value="AWH97001.1"/>
    <property type="molecule type" value="Genomic_DNA"/>
</dbReference>
<keyword evidence="3" id="KW-1185">Reference proteome</keyword>
<dbReference type="RefSeq" id="WP_107747120.1">
    <property type="nucleotide sequence ID" value="NZ_CP015453.1"/>
</dbReference>
<evidence type="ECO:0000313" key="3">
    <source>
        <dbReference type="Proteomes" id="UP000244903"/>
    </source>
</evidence>
<feature type="transmembrane region" description="Helical" evidence="1">
    <location>
        <begin position="61"/>
        <end position="82"/>
    </location>
</feature>
<feature type="transmembrane region" description="Helical" evidence="1">
    <location>
        <begin position="123"/>
        <end position="143"/>
    </location>
</feature>
<feature type="transmembrane region" description="Helical" evidence="1">
    <location>
        <begin position="94"/>
        <end position="117"/>
    </location>
</feature>
<protein>
    <submittedName>
        <fullName evidence="2">Uncharacterized protein</fullName>
    </submittedName>
</protein>
<dbReference type="Proteomes" id="UP000244903">
    <property type="component" value="Chromosome"/>
</dbReference>
<name>A0AAD0NPE0_9ACTN</name>
<accession>A0AAD0NPE0</accession>
<reference evidence="2 3" key="1">
    <citation type="submission" date="2016-04" db="EMBL/GenBank/DDBJ databases">
        <title>Complete genome sequence of the haloalkaliphilic hydrocarbon-degrading bacterium Dietzia psychralcaliphila ILA-1T, isolated from a drain of a fish product-processing plant.</title>
        <authorList>
            <person name="Zhao J."/>
            <person name="Hu B."/>
            <person name="Geng S."/>
            <person name="Nie Y."/>
            <person name="Tang Y."/>
        </authorList>
    </citation>
    <scope>NUCLEOTIDE SEQUENCE [LARGE SCALE GENOMIC DNA]</scope>
    <source>
        <strain evidence="2 3">ILA-1</strain>
    </source>
</reference>
<organism evidence="2 3">
    <name type="scientific">Dietzia psychralcaliphila</name>
    <dbReference type="NCBI Taxonomy" id="139021"/>
    <lineage>
        <taxon>Bacteria</taxon>
        <taxon>Bacillati</taxon>
        <taxon>Actinomycetota</taxon>
        <taxon>Actinomycetes</taxon>
        <taxon>Mycobacteriales</taxon>
        <taxon>Dietziaceae</taxon>
        <taxon>Dietzia</taxon>
    </lineage>
</organism>
<proteinExistence type="predicted"/>
<dbReference type="KEGG" id="dpc:A6048_17525"/>
<dbReference type="AlphaFoldDB" id="A0AAD0NPE0"/>
<keyword evidence="1" id="KW-1133">Transmembrane helix</keyword>
<evidence type="ECO:0000256" key="1">
    <source>
        <dbReference type="SAM" id="Phobius"/>
    </source>
</evidence>
<keyword evidence="1" id="KW-0472">Membrane</keyword>
<sequence length="150" mass="16148">MEFHLAGLGVSLAVLAPGLLLWCFPPREPFPTAVAPAPARWAERAGQALCLTLPAVTASGAFTWSWSVPMAGGLLLYYALWVRYLKTGRRVAALYWWRGIPVPMAILPVVVFLSAAGWLGSPWIAVAALVLAAGHIPVSWVIARTMRESA</sequence>
<evidence type="ECO:0000313" key="2">
    <source>
        <dbReference type="EMBL" id="AWH97001.1"/>
    </source>
</evidence>
<keyword evidence="1" id="KW-0812">Transmembrane</keyword>
<gene>
    <name evidence="2" type="ORF">A6048_17525</name>
</gene>